<dbReference type="GO" id="GO:0042732">
    <property type="term" value="P:D-xylose metabolic process"/>
    <property type="evidence" value="ECO:0007669"/>
    <property type="project" value="UniProtKB-KW"/>
</dbReference>
<dbReference type="InterPro" id="IPR043129">
    <property type="entry name" value="ATPase_NBD"/>
</dbReference>
<evidence type="ECO:0000313" key="4">
    <source>
        <dbReference type="EMBL" id="NBC71840.1"/>
    </source>
</evidence>
<organism evidence="4 5">
    <name type="scientific">Paenibacillus sacheonensis</name>
    <dbReference type="NCBI Taxonomy" id="742054"/>
    <lineage>
        <taxon>Bacteria</taxon>
        <taxon>Bacillati</taxon>
        <taxon>Bacillota</taxon>
        <taxon>Bacilli</taxon>
        <taxon>Bacillales</taxon>
        <taxon>Paenibacillaceae</taxon>
        <taxon>Paenibacillus</taxon>
    </lineage>
</organism>
<keyword evidence="5" id="KW-1185">Reference proteome</keyword>
<dbReference type="Gene3D" id="1.10.10.10">
    <property type="entry name" value="Winged helix-like DNA-binding domain superfamily/Winged helix DNA-binding domain"/>
    <property type="match status" value="1"/>
</dbReference>
<comment type="function">
    <text evidence="1">Transcriptional repressor of xylose-utilizing enzymes.</text>
</comment>
<keyword evidence="3" id="KW-0119">Carbohydrate metabolism</keyword>
<accession>A0A7X4YSN8</accession>
<dbReference type="Pfam" id="PF00480">
    <property type="entry name" value="ROK"/>
    <property type="match status" value="1"/>
</dbReference>
<reference evidence="4 5" key="1">
    <citation type="submission" date="2020-01" db="EMBL/GenBank/DDBJ databases">
        <title>Paenibacillus soybeanensis sp. nov. isolated from the nodules of soybean (Glycine max(L.) Merr).</title>
        <authorList>
            <person name="Wang H."/>
        </authorList>
    </citation>
    <scope>NUCLEOTIDE SEQUENCE [LARGE SCALE GENOMIC DNA]</scope>
    <source>
        <strain evidence="4 5">DSM 23054</strain>
    </source>
</reference>
<dbReference type="RefSeq" id="WP_161702204.1">
    <property type="nucleotide sequence ID" value="NZ_JAAAMU010000014.1"/>
</dbReference>
<name>A0A7X4YSN8_9BACL</name>
<evidence type="ECO:0000256" key="1">
    <source>
        <dbReference type="ARBA" id="ARBA00002486"/>
    </source>
</evidence>
<dbReference type="SUPFAM" id="SSF46785">
    <property type="entry name" value="Winged helix' DNA-binding domain"/>
    <property type="match status" value="1"/>
</dbReference>
<dbReference type="InterPro" id="IPR000600">
    <property type="entry name" value="ROK"/>
</dbReference>
<evidence type="ECO:0000313" key="5">
    <source>
        <dbReference type="Proteomes" id="UP000558113"/>
    </source>
</evidence>
<dbReference type="InterPro" id="IPR036390">
    <property type="entry name" value="WH_DNA-bd_sf"/>
</dbReference>
<keyword evidence="3" id="KW-0859">Xylose metabolism</keyword>
<dbReference type="EMBL" id="JAAAMU010000014">
    <property type="protein sequence ID" value="NBC71840.1"/>
    <property type="molecule type" value="Genomic_DNA"/>
</dbReference>
<sequence length="400" mass="43963">METPHAKLNAKRMLYQHIADQGIVSKAGLLSAFTIATSTMNRLLDELVSEGRIRESGLGSSTGGRKPILYEINPDYGFTIGLEISRFYSSLGLFDMQMNAKSFVRWRMDEDMTPERFVQHTARQINALLKDHGLSRQAVIGIGIGAVGPLDRSSGIILHPLHFRASGWSNVPICRMIQEACGIPACLDNGANTALIGEHWALRRDKVQHMLYVHAGVSLRSAMMSHGRIIHGSVDMEGSIGQMIIQTDGPRLQEHGNYGALEAFVSVLALEKQAQADAKLKGDTFGSAYRAQPDRIRYDALLRELELGNPGVLELFLRAARHLGIGLANLINVFHPETIILGGTLIGSHERFYQTAIEVALRSTYYYPEYTPVFSKGSLKEDAVATGAALAARERFTFAG</sequence>
<dbReference type="Proteomes" id="UP000558113">
    <property type="component" value="Unassembled WGS sequence"/>
</dbReference>
<dbReference type="PANTHER" id="PTHR18964">
    <property type="entry name" value="ROK (REPRESSOR, ORF, KINASE) FAMILY"/>
    <property type="match status" value="1"/>
</dbReference>
<comment type="similarity">
    <text evidence="2">Belongs to the ROK (NagC/XylR) family.</text>
</comment>
<comment type="caution">
    <text evidence="4">The sequence shown here is derived from an EMBL/GenBank/DDBJ whole genome shotgun (WGS) entry which is preliminary data.</text>
</comment>
<evidence type="ECO:0000256" key="3">
    <source>
        <dbReference type="ARBA" id="ARBA00022629"/>
    </source>
</evidence>
<protein>
    <submittedName>
        <fullName evidence="4">ROK family protein</fullName>
    </submittedName>
</protein>
<evidence type="ECO:0000256" key="2">
    <source>
        <dbReference type="ARBA" id="ARBA00006479"/>
    </source>
</evidence>
<proteinExistence type="inferred from homology"/>
<dbReference type="SUPFAM" id="SSF53067">
    <property type="entry name" value="Actin-like ATPase domain"/>
    <property type="match status" value="1"/>
</dbReference>
<dbReference type="InterPro" id="IPR036388">
    <property type="entry name" value="WH-like_DNA-bd_sf"/>
</dbReference>
<dbReference type="Gene3D" id="3.30.420.40">
    <property type="match status" value="2"/>
</dbReference>
<dbReference type="PANTHER" id="PTHR18964:SF149">
    <property type="entry name" value="BIFUNCTIONAL UDP-N-ACETYLGLUCOSAMINE 2-EPIMERASE_N-ACETYLMANNOSAMINE KINASE"/>
    <property type="match status" value="1"/>
</dbReference>
<gene>
    <name evidence="4" type="ORF">GT003_22825</name>
</gene>
<dbReference type="AlphaFoldDB" id="A0A7X4YSN8"/>
<dbReference type="OrthoDB" id="9796533at2"/>